<name>V4B005_LOTGI</name>
<evidence type="ECO:0000256" key="2">
    <source>
        <dbReference type="ARBA" id="ARBA00022617"/>
    </source>
</evidence>
<comment type="similarity">
    <text evidence="1 8">Belongs to the cytochrome P450 family.</text>
</comment>
<proteinExistence type="inferred from homology"/>
<dbReference type="OMA" id="RIHYHSM"/>
<dbReference type="GO" id="GO:0042446">
    <property type="term" value="P:hormone biosynthetic process"/>
    <property type="evidence" value="ECO:0007669"/>
    <property type="project" value="TreeGrafter"/>
</dbReference>
<evidence type="ECO:0000256" key="6">
    <source>
        <dbReference type="ARBA" id="ARBA00023033"/>
    </source>
</evidence>
<dbReference type="Pfam" id="PF00067">
    <property type="entry name" value="p450"/>
    <property type="match status" value="1"/>
</dbReference>
<evidence type="ECO:0000313" key="10">
    <source>
        <dbReference type="EMBL" id="ESP00756.1"/>
    </source>
</evidence>
<dbReference type="PRINTS" id="PR00385">
    <property type="entry name" value="P450"/>
</dbReference>
<evidence type="ECO:0000256" key="5">
    <source>
        <dbReference type="ARBA" id="ARBA00023004"/>
    </source>
</evidence>
<dbReference type="GeneID" id="20242292"/>
<dbReference type="GO" id="GO:0042448">
    <property type="term" value="P:progesterone metabolic process"/>
    <property type="evidence" value="ECO:0007669"/>
    <property type="project" value="TreeGrafter"/>
</dbReference>
<dbReference type="HOGENOM" id="CLU_001570_22_0_1"/>
<dbReference type="PANTHER" id="PTHR24289">
    <property type="entry name" value="STEROID 17-ALPHA-HYDROXYLASE/17,20 LYASE"/>
    <property type="match status" value="1"/>
</dbReference>
<protein>
    <recommendedName>
        <fullName evidence="12">Cytochrome P450</fullName>
    </recommendedName>
</protein>
<dbReference type="Proteomes" id="UP000030746">
    <property type="component" value="Unassembled WGS sequence"/>
</dbReference>
<evidence type="ECO:0000256" key="4">
    <source>
        <dbReference type="ARBA" id="ARBA00023002"/>
    </source>
</evidence>
<organism evidence="10 11">
    <name type="scientific">Lottia gigantea</name>
    <name type="common">Giant owl limpet</name>
    <dbReference type="NCBI Taxonomy" id="225164"/>
    <lineage>
        <taxon>Eukaryota</taxon>
        <taxon>Metazoa</taxon>
        <taxon>Spiralia</taxon>
        <taxon>Lophotrochozoa</taxon>
        <taxon>Mollusca</taxon>
        <taxon>Gastropoda</taxon>
        <taxon>Patellogastropoda</taxon>
        <taxon>Lottioidea</taxon>
        <taxon>Lottiidae</taxon>
        <taxon>Lottia</taxon>
    </lineage>
</organism>
<comment type="cofactor">
    <cofactor evidence="7">
        <name>heme</name>
        <dbReference type="ChEBI" id="CHEBI:30413"/>
    </cofactor>
</comment>
<keyword evidence="9" id="KW-0812">Transmembrane</keyword>
<keyword evidence="5 7" id="KW-0408">Iron</keyword>
<dbReference type="CTD" id="20242292"/>
<dbReference type="PROSITE" id="PS00086">
    <property type="entry name" value="CYTOCHROME_P450"/>
    <property type="match status" value="1"/>
</dbReference>
<dbReference type="GO" id="GO:0020037">
    <property type="term" value="F:heme binding"/>
    <property type="evidence" value="ECO:0007669"/>
    <property type="project" value="InterPro"/>
</dbReference>
<evidence type="ECO:0000256" key="8">
    <source>
        <dbReference type="RuleBase" id="RU000461"/>
    </source>
</evidence>
<evidence type="ECO:0008006" key="12">
    <source>
        <dbReference type="Google" id="ProtNLM"/>
    </source>
</evidence>
<dbReference type="GO" id="GO:0005506">
    <property type="term" value="F:iron ion binding"/>
    <property type="evidence" value="ECO:0007669"/>
    <property type="project" value="InterPro"/>
</dbReference>
<keyword evidence="9" id="KW-0472">Membrane</keyword>
<dbReference type="PANTHER" id="PTHR24289:SF1">
    <property type="entry name" value="STEROID 17-ALPHA-HYDROXYLASE_17,20 LYASE"/>
    <property type="match status" value="1"/>
</dbReference>
<dbReference type="OrthoDB" id="1470350at2759"/>
<sequence>MDFLFLINCVLAVIIAIFIETFLEDLYYYHWIGIPPGPWSLPIIGTLQKISPKTPHHSFTKFSEKFGKILSLKIGLTERIVYVTDMQLFKDISYSKVLSDRPCLYVFDYLTKDVEGVGSAVCNSAFIQQKQLLIKAINNLSQTSLEIKVKQVAQNVIKRYQSFRGEPAELKEMVLKFMVSQCASLVYGIDSNDPIVDVVYTDHRTIMKTLSPFHPLNLLKCLWWFPNPWTGSVFAAVQRRDEILTNKCYENLQFCEGNGPQLENLIHLLIADHKILNPKLIKNLIMTSWTVFLAGSDTLYTLYLWSLLYLGLYPDVQDKLYKEIISINPSSLPKLEQKPQYHYTGAFIQEMMRICQPNVLGIPHCAAEDTQIGGYNIQKGTSIMIGFWEILNSEEHWQEARKFKPERFLDENGHLLKFVKFPAFIAFGKGIRMCPGTKIAVDIMFLLITSLLKCLSVKLHLEEGETLDIDGRVVFGLEPPLFKVKLLHRLEDIETLLDNWK</sequence>
<keyword evidence="4 8" id="KW-0560">Oxidoreductase</keyword>
<evidence type="ECO:0000256" key="1">
    <source>
        <dbReference type="ARBA" id="ARBA00010617"/>
    </source>
</evidence>
<feature type="binding site" description="axial binding residue" evidence="7">
    <location>
        <position position="434"/>
    </location>
    <ligand>
        <name>heme</name>
        <dbReference type="ChEBI" id="CHEBI:30413"/>
    </ligand>
    <ligandPart>
        <name>Fe</name>
        <dbReference type="ChEBI" id="CHEBI:18248"/>
    </ligandPart>
</feature>
<dbReference type="InterPro" id="IPR036396">
    <property type="entry name" value="Cyt_P450_sf"/>
</dbReference>
<feature type="transmembrane region" description="Helical" evidence="9">
    <location>
        <begin position="5"/>
        <end position="23"/>
    </location>
</feature>
<dbReference type="GO" id="GO:0004508">
    <property type="term" value="F:steroid 17-alpha-monooxygenase activity"/>
    <property type="evidence" value="ECO:0007669"/>
    <property type="project" value="TreeGrafter"/>
</dbReference>
<dbReference type="STRING" id="225164.V4B005"/>
<dbReference type="InterPro" id="IPR002401">
    <property type="entry name" value="Cyt_P450_E_grp-I"/>
</dbReference>
<evidence type="ECO:0000313" key="11">
    <source>
        <dbReference type="Proteomes" id="UP000030746"/>
    </source>
</evidence>
<reference evidence="10 11" key="1">
    <citation type="journal article" date="2013" name="Nature">
        <title>Insights into bilaterian evolution from three spiralian genomes.</title>
        <authorList>
            <person name="Simakov O."/>
            <person name="Marletaz F."/>
            <person name="Cho S.J."/>
            <person name="Edsinger-Gonzales E."/>
            <person name="Havlak P."/>
            <person name="Hellsten U."/>
            <person name="Kuo D.H."/>
            <person name="Larsson T."/>
            <person name="Lv J."/>
            <person name="Arendt D."/>
            <person name="Savage R."/>
            <person name="Osoegawa K."/>
            <person name="de Jong P."/>
            <person name="Grimwood J."/>
            <person name="Chapman J.A."/>
            <person name="Shapiro H."/>
            <person name="Aerts A."/>
            <person name="Otillar R.P."/>
            <person name="Terry A.Y."/>
            <person name="Boore J.L."/>
            <person name="Grigoriev I.V."/>
            <person name="Lindberg D.R."/>
            <person name="Seaver E.C."/>
            <person name="Weisblat D.A."/>
            <person name="Putnam N.H."/>
            <person name="Rokhsar D.S."/>
        </authorList>
    </citation>
    <scope>NUCLEOTIDE SEQUENCE [LARGE SCALE GENOMIC DNA]</scope>
</reference>
<dbReference type="KEGG" id="lgi:LOTGIDRAFT_173112"/>
<dbReference type="EMBL" id="KB200682">
    <property type="protein sequence ID" value="ESP00756.1"/>
    <property type="molecule type" value="Genomic_DNA"/>
</dbReference>
<dbReference type="RefSeq" id="XP_009048545.1">
    <property type="nucleotide sequence ID" value="XM_009050297.1"/>
</dbReference>
<keyword evidence="3 7" id="KW-0479">Metal-binding</keyword>
<keyword evidence="2 7" id="KW-0349">Heme</keyword>
<keyword evidence="6 8" id="KW-0503">Monooxygenase</keyword>
<dbReference type="PRINTS" id="PR00463">
    <property type="entry name" value="EP450I"/>
</dbReference>
<gene>
    <name evidence="10" type="ORF">LOTGIDRAFT_173112</name>
</gene>
<dbReference type="InterPro" id="IPR017972">
    <property type="entry name" value="Cyt_P450_CS"/>
</dbReference>
<evidence type="ECO:0000256" key="3">
    <source>
        <dbReference type="ARBA" id="ARBA00022723"/>
    </source>
</evidence>
<evidence type="ECO:0000256" key="9">
    <source>
        <dbReference type="SAM" id="Phobius"/>
    </source>
</evidence>
<keyword evidence="9" id="KW-1133">Transmembrane helix</keyword>
<evidence type="ECO:0000256" key="7">
    <source>
        <dbReference type="PIRSR" id="PIRSR602401-1"/>
    </source>
</evidence>
<accession>V4B005</accession>
<keyword evidence="11" id="KW-1185">Reference proteome</keyword>
<dbReference type="SUPFAM" id="SSF48264">
    <property type="entry name" value="Cytochrome P450"/>
    <property type="match status" value="1"/>
</dbReference>
<dbReference type="AlphaFoldDB" id="V4B005"/>
<dbReference type="InterPro" id="IPR001128">
    <property type="entry name" value="Cyt_P450"/>
</dbReference>
<dbReference type="Gene3D" id="1.10.630.10">
    <property type="entry name" value="Cytochrome P450"/>
    <property type="match status" value="1"/>
</dbReference>